<comment type="caution">
    <text evidence="6">Lacks conserved residue(s) required for the propagation of feature annotation.</text>
</comment>
<evidence type="ECO:0000313" key="9">
    <source>
        <dbReference type="Proteomes" id="UP000324781"/>
    </source>
</evidence>
<gene>
    <name evidence="6" type="primary">pfp</name>
    <name evidence="8" type="ORF">SAMN05444373_100765</name>
</gene>
<dbReference type="GO" id="GO:0047334">
    <property type="term" value="F:diphosphate-fructose-6-phosphate 1-phosphotransferase activity"/>
    <property type="evidence" value="ECO:0007669"/>
    <property type="project" value="UniProtKB-EC"/>
</dbReference>
<feature type="site" description="Important for catalytic activity; stabilizes the transition state when the phosphoryl donor is PPi" evidence="6">
    <location>
        <position position="142"/>
    </location>
</feature>
<dbReference type="EMBL" id="FQZP01000007">
    <property type="protein sequence ID" value="SHI71811.1"/>
    <property type="molecule type" value="Genomic_DNA"/>
</dbReference>
<dbReference type="GO" id="GO:0046872">
    <property type="term" value="F:metal ion binding"/>
    <property type="evidence" value="ECO:0007669"/>
    <property type="project" value="UniProtKB-KW"/>
</dbReference>
<comment type="activity regulation">
    <text evidence="6">Non-allosteric.</text>
</comment>
<comment type="catalytic activity">
    <reaction evidence="6">
        <text>beta-D-fructose 6-phosphate + diphosphate = beta-D-fructose 1,6-bisphosphate + phosphate + H(+)</text>
        <dbReference type="Rhea" id="RHEA:13613"/>
        <dbReference type="ChEBI" id="CHEBI:15378"/>
        <dbReference type="ChEBI" id="CHEBI:32966"/>
        <dbReference type="ChEBI" id="CHEBI:33019"/>
        <dbReference type="ChEBI" id="CHEBI:43474"/>
        <dbReference type="ChEBI" id="CHEBI:57634"/>
        <dbReference type="EC" id="2.7.1.90"/>
    </reaction>
</comment>
<comment type="similarity">
    <text evidence="6">Belongs to the phosphofructokinase type A (PFKA) family. PPi-dependent PFK group II subfamily. Clade 'B2' sub-subfamily.</text>
</comment>
<dbReference type="UniPathway" id="UPA00109">
    <property type="reaction ID" value="UER00182"/>
</dbReference>
<keyword evidence="3 6" id="KW-0479">Metal-binding</keyword>
<dbReference type="GO" id="GO:0003872">
    <property type="term" value="F:6-phosphofructokinase activity"/>
    <property type="evidence" value="ECO:0007669"/>
    <property type="project" value="UniProtKB-UniRule"/>
</dbReference>
<comment type="pathway">
    <text evidence="6">Carbohydrate degradation; glycolysis; D-glyceraldehyde 3-phosphate and glycerone phosphate from D-glucose: step 3/4.</text>
</comment>
<feature type="domain" description="Phosphofructokinase" evidence="7">
    <location>
        <begin position="11"/>
        <end position="327"/>
    </location>
</feature>
<keyword evidence="5 6" id="KW-0460">Magnesium</keyword>
<dbReference type="HAMAP" id="MF_01978">
    <property type="entry name" value="Phosphofructokinase_II_B2"/>
    <property type="match status" value="1"/>
</dbReference>
<evidence type="ECO:0000256" key="1">
    <source>
        <dbReference type="ARBA" id="ARBA00001946"/>
    </source>
</evidence>
<dbReference type="EC" id="2.7.1.90" evidence="6"/>
<dbReference type="GO" id="GO:0006002">
    <property type="term" value="P:fructose 6-phosphate metabolic process"/>
    <property type="evidence" value="ECO:0007669"/>
    <property type="project" value="InterPro"/>
</dbReference>
<sequence>MAQLVGNAIFGQSGGPTSVINASAAGVITEALKTGCINKVYGAAHGIRGILEEKFYDMSMEDPRELELLKTTPSSALGSVRYKLADPDKDPTDYNKLLEVFKKYNIRYFFYNGGNDSMDTCNKVSKFMQKAGYECRVIGVPKTIDNDLYATDHCPGYGSAAKYVATATMEVYHDARVYDTPMVCVLEVMGRNAGWLTAATALAAYKGEGPDLIYLPEIVFDMDKFIADCKKVYEKNNGKLIVAVSEGIRDKDGRYVSEYGSDLAKEKDSFGHAQLGGVGQVLASVLKKELKCKARAIEFSLLQRCAAHCASATDVEEAFTAGQKAVQFAVEGATDCMVAYERTTDANGNYKCNYVLVNLSEVANTEKKIPREWINEDGTGLTQAFIDYALPLIQGDSRPPMEDGLPRFAKLKKVLVKAE</sequence>
<keyword evidence="6" id="KW-0324">Glycolysis</keyword>
<evidence type="ECO:0000256" key="3">
    <source>
        <dbReference type="ARBA" id="ARBA00022723"/>
    </source>
</evidence>
<evidence type="ECO:0000313" key="8">
    <source>
        <dbReference type="EMBL" id="SHI71811.1"/>
    </source>
</evidence>
<comment type="cofactor">
    <cofactor evidence="1 6">
        <name>Mg(2+)</name>
        <dbReference type="ChEBI" id="CHEBI:18420"/>
    </cofactor>
</comment>
<feature type="binding site" evidence="6">
    <location>
        <position position="15"/>
    </location>
    <ligand>
        <name>diphosphate</name>
        <dbReference type="ChEBI" id="CHEBI:33019"/>
    </ligand>
</feature>
<evidence type="ECO:0000256" key="2">
    <source>
        <dbReference type="ARBA" id="ARBA00022679"/>
    </source>
</evidence>
<comment type="subcellular location">
    <subcellularLocation>
        <location evidence="6">Cytoplasm</location>
    </subcellularLocation>
</comment>
<dbReference type="Gene3D" id="3.40.50.460">
    <property type="entry name" value="Phosphofructokinase domain"/>
    <property type="match status" value="1"/>
</dbReference>
<dbReference type="PRINTS" id="PR00476">
    <property type="entry name" value="PHFRCTKINASE"/>
</dbReference>
<dbReference type="Pfam" id="PF00365">
    <property type="entry name" value="PFK"/>
    <property type="match status" value="1"/>
</dbReference>
<evidence type="ECO:0000256" key="4">
    <source>
        <dbReference type="ARBA" id="ARBA00022777"/>
    </source>
</evidence>
<feature type="binding site" evidence="6">
    <location>
        <begin position="189"/>
        <end position="191"/>
    </location>
    <ligand>
        <name>substrate</name>
    </ligand>
</feature>
<keyword evidence="6" id="KW-0963">Cytoplasm</keyword>
<evidence type="ECO:0000259" key="7">
    <source>
        <dbReference type="Pfam" id="PF00365"/>
    </source>
</evidence>
<feature type="binding site" evidence="6">
    <location>
        <position position="115"/>
    </location>
    <ligand>
        <name>Mg(2+)</name>
        <dbReference type="ChEBI" id="CHEBI:18420"/>
        <note>catalytic</note>
    </ligand>
</feature>
<name>A0A1M6DFB7_9FIRM</name>
<dbReference type="InterPro" id="IPR011404">
    <property type="entry name" value="PPi-PFK"/>
</dbReference>
<dbReference type="InterPro" id="IPR022953">
    <property type="entry name" value="ATP_PFK"/>
</dbReference>
<dbReference type="NCBIfam" id="NF010675">
    <property type="entry name" value="PRK14072.1"/>
    <property type="match status" value="1"/>
</dbReference>
<evidence type="ECO:0000256" key="5">
    <source>
        <dbReference type="ARBA" id="ARBA00022842"/>
    </source>
</evidence>
<feature type="active site" description="Proton acceptor" evidence="6">
    <location>
        <position position="145"/>
    </location>
</feature>
<keyword evidence="2 6" id="KW-0808">Transferase</keyword>
<feature type="binding site" evidence="6">
    <location>
        <begin position="143"/>
        <end position="145"/>
    </location>
    <ligand>
        <name>substrate</name>
    </ligand>
</feature>
<dbReference type="OrthoDB" id="9802503at2"/>
<feature type="site" description="Important for catalytic activity and substrate specificity; stabilizes the transition state when the phosphoryl donor is PPi; prevents ATP from binding by mimicking the alpha-phosphate group of ATP" evidence="6">
    <location>
        <position position="116"/>
    </location>
</feature>
<feature type="binding site" evidence="6">
    <location>
        <position position="246"/>
    </location>
    <ligand>
        <name>substrate</name>
    </ligand>
</feature>
<accession>A0A1M6DFB7</accession>
<protein>
    <recommendedName>
        <fullName evidence="6">Pyrophosphate--fructose 6-phosphate 1-phosphotransferase</fullName>
        <ecNumber evidence="6">2.7.1.90</ecNumber>
    </recommendedName>
    <alternativeName>
        <fullName evidence="6">6-phosphofructokinase, pyrophosphate dependent</fullName>
    </alternativeName>
    <alternativeName>
        <fullName evidence="6">PPi-dependent phosphofructokinase</fullName>
        <shortName evidence="6">PPi-PFK</shortName>
    </alternativeName>
    <alternativeName>
        <fullName evidence="6">Pyrophosphate-dependent 6-phosphofructose-1-kinase</fullName>
    </alternativeName>
</protein>
<proteinExistence type="inferred from homology"/>
<dbReference type="GO" id="GO:0005737">
    <property type="term" value="C:cytoplasm"/>
    <property type="evidence" value="ECO:0007669"/>
    <property type="project" value="UniProtKB-SubCell"/>
</dbReference>
<dbReference type="InterPro" id="IPR050929">
    <property type="entry name" value="PFKA"/>
</dbReference>
<dbReference type="Gene3D" id="3.40.50.450">
    <property type="match status" value="1"/>
</dbReference>
<dbReference type="Proteomes" id="UP000324781">
    <property type="component" value="Unassembled WGS sequence"/>
</dbReference>
<dbReference type="InterPro" id="IPR035966">
    <property type="entry name" value="PKF_sf"/>
</dbReference>
<dbReference type="AlphaFoldDB" id="A0A1M6DFB7"/>
<keyword evidence="4 6" id="KW-0418">Kinase</keyword>
<dbReference type="PANTHER" id="PTHR45770">
    <property type="entry name" value="ATP-DEPENDENT 6-PHOSPHOFRUCTOKINASE 1"/>
    <property type="match status" value="1"/>
</dbReference>
<organism evidence="8 9">
    <name type="scientific">Thermoclostridium caenicola</name>
    <dbReference type="NCBI Taxonomy" id="659425"/>
    <lineage>
        <taxon>Bacteria</taxon>
        <taxon>Bacillati</taxon>
        <taxon>Bacillota</taxon>
        <taxon>Clostridia</taxon>
        <taxon>Eubacteriales</taxon>
        <taxon>Oscillospiraceae</taxon>
        <taxon>Thermoclostridium</taxon>
    </lineage>
</organism>
<dbReference type="RefSeq" id="WP_149678022.1">
    <property type="nucleotide sequence ID" value="NZ_FQZP01000007.1"/>
</dbReference>
<keyword evidence="9" id="KW-1185">Reference proteome</keyword>
<dbReference type="PIRSF" id="PIRSF036483">
    <property type="entry name" value="PFK_XF0274"/>
    <property type="match status" value="1"/>
</dbReference>
<dbReference type="SUPFAM" id="SSF53784">
    <property type="entry name" value="Phosphofructokinase"/>
    <property type="match status" value="1"/>
</dbReference>
<comment type="subunit">
    <text evidence="6">Homodimer.</text>
</comment>
<comment type="function">
    <text evidence="6">Catalyzes the phosphorylation of D-fructose 6-phosphate, the first committing step of glycolysis. Uses inorganic phosphate (PPi) as phosphoryl donor instead of ATP like common ATP-dependent phosphofructokinases (ATP-PFKs), which renders the reaction reversible, and can thus function both in glycolysis and gluconeogenesis. Consistently, PPi-PFK can replace the enzymes of both the forward (ATP-PFK) and reverse (fructose-bisphosphatase (FBPase)) reactions.</text>
</comment>
<dbReference type="InterPro" id="IPR000023">
    <property type="entry name" value="Phosphofructokinase_dom"/>
</dbReference>
<evidence type="ECO:0000256" key="6">
    <source>
        <dbReference type="HAMAP-Rule" id="MF_01978"/>
    </source>
</evidence>
<reference evidence="8 9" key="1">
    <citation type="submission" date="2016-11" db="EMBL/GenBank/DDBJ databases">
        <authorList>
            <person name="Varghese N."/>
            <person name="Submissions S."/>
        </authorList>
    </citation>
    <scope>NUCLEOTIDE SEQUENCE [LARGE SCALE GENOMIC DNA]</scope>
    <source>
        <strain evidence="8 9">DSM 19027</strain>
    </source>
</reference>